<dbReference type="EMBL" id="BMAV01007252">
    <property type="protein sequence ID" value="GFY49992.1"/>
    <property type="molecule type" value="Genomic_DNA"/>
</dbReference>
<organism evidence="2 3">
    <name type="scientific">Trichonephila inaurata madagascariensis</name>
    <dbReference type="NCBI Taxonomy" id="2747483"/>
    <lineage>
        <taxon>Eukaryota</taxon>
        <taxon>Metazoa</taxon>
        <taxon>Ecdysozoa</taxon>
        <taxon>Arthropoda</taxon>
        <taxon>Chelicerata</taxon>
        <taxon>Arachnida</taxon>
        <taxon>Araneae</taxon>
        <taxon>Araneomorphae</taxon>
        <taxon>Entelegynae</taxon>
        <taxon>Araneoidea</taxon>
        <taxon>Nephilidae</taxon>
        <taxon>Trichonephila</taxon>
        <taxon>Trichonephila inaurata</taxon>
    </lineage>
</organism>
<evidence type="ECO:0008006" key="4">
    <source>
        <dbReference type="Google" id="ProtNLM"/>
    </source>
</evidence>
<feature type="chain" id="PRO_5036504409" description="Secreted protein" evidence="1">
    <location>
        <begin position="19"/>
        <end position="309"/>
    </location>
</feature>
<dbReference type="Proteomes" id="UP000886998">
    <property type="component" value="Unassembled WGS sequence"/>
</dbReference>
<evidence type="ECO:0000256" key="1">
    <source>
        <dbReference type="SAM" id="SignalP"/>
    </source>
</evidence>
<gene>
    <name evidence="2" type="ORF">TNIN_209751</name>
</gene>
<name>A0A8X6XC25_9ARAC</name>
<accession>A0A8X6XC25</accession>
<proteinExistence type="predicted"/>
<evidence type="ECO:0000313" key="2">
    <source>
        <dbReference type="EMBL" id="GFY49992.1"/>
    </source>
</evidence>
<reference evidence="2" key="1">
    <citation type="submission" date="2020-08" db="EMBL/GenBank/DDBJ databases">
        <title>Multicomponent nature underlies the extraordinary mechanical properties of spider dragline silk.</title>
        <authorList>
            <person name="Kono N."/>
            <person name="Nakamura H."/>
            <person name="Mori M."/>
            <person name="Yoshida Y."/>
            <person name="Ohtoshi R."/>
            <person name="Malay A.D."/>
            <person name="Moran D.A.P."/>
            <person name="Tomita M."/>
            <person name="Numata K."/>
            <person name="Arakawa K."/>
        </authorList>
    </citation>
    <scope>NUCLEOTIDE SEQUENCE</scope>
</reference>
<feature type="signal peptide" evidence="1">
    <location>
        <begin position="1"/>
        <end position="18"/>
    </location>
</feature>
<protein>
    <recommendedName>
        <fullName evidence="4">Secreted protein</fullName>
    </recommendedName>
</protein>
<keyword evidence="1" id="KW-0732">Signal</keyword>
<keyword evidence="3" id="KW-1185">Reference proteome</keyword>
<sequence>MHSLGLLCLLLLLSQSCTRPVTCAFYVWTRSCLFDDAISFLFFRLSSPRFAAAGSFISYDLCYEVIVILPSTRLCTCRLLLPIAVRPSAVTPIRLLDAAFCSLLHSGFRDAPSRYRREASYVQELFVDFFANFLPHLLENVIFYRTNHGASFVHALIFFSVAVCVLFPALAPLSEVTSGDSFCRQVWFLTKGLFPSSSFDLFDFMYLFAFCRLPKPCNEGSCIATAPSRFVTPLLILTHCRSRFPQCHPISAQDFQCTRSSEEGSLPARHRPAISPALYLHCAHSELHSLQHLGMVKVGVESSYLLRQR</sequence>
<comment type="caution">
    <text evidence="2">The sequence shown here is derived from an EMBL/GenBank/DDBJ whole genome shotgun (WGS) entry which is preliminary data.</text>
</comment>
<dbReference type="AlphaFoldDB" id="A0A8X6XC25"/>
<evidence type="ECO:0000313" key="3">
    <source>
        <dbReference type="Proteomes" id="UP000886998"/>
    </source>
</evidence>